<dbReference type="SUPFAM" id="SSF53448">
    <property type="entry name" value="Nucleotide-diphospho-sugar transferases"/>
    <property type="match status" value="1"/>
</dbReference>
<organism evidence="6 7">
    <name type="scientific">Oculimacula yallundae</name>
    <dbReference type="NCBI Taxonomy" id="86028"/>
    <lineage>
        <taxon>Eukaryota</taxon>
        <taxon>Fungi</taxon>
        <taxon>Dikarya</taxon>
        <taxon>Ascomycota</taxon>
        <taxon>Pezizomycotina</taxon>
        <taxon>Leotiomycetes</taxon>
        <taxon>Helotiales</taxon>
        <taxon>Ploettnerulaceae</taxon>
        <taxon>Oculimacula</taxon>
    </lineage>
</organism>
<dbReference type="SUPFAM" id="SSF56784">
    <property type="entry name" value="HAD-like"/>
    <property type="match status" value="1"/>
</dbReference>
<evidence type="ECO:0000313" key="7">
    <source>
        <dbReference type="Proteomes" id="UP001595075"/>
    </source>
</evidence>
<evidence type="ECO:0000259" key="5">
    <source>
        <dbReference type="Pfam" id="PF00483"/>
    </source>
</evidence>
<name>A0ABR4CP61_9HELO</name>
<dbReference type="Proteomes" id="UP001595075">
    <property type="component" value="Unassembled WGS sequence"/>
</dbReference>
<dbReference type="InterPro" id="IPR005835">
    <property type="entry name" value="NTP_transferase_dom"/>
</dbReference>
<feature type="compositionally biased region" description="Polar residues" evidence="4">
    <location>
        <begin position="8"/>
        <end position="33"/>
    </location>
</feature>
<dbReference type="InterPro" id="IPR029044">
    <property type="entry name" value="Nucleotide-diphossugar_trans"/>
</dbReference>
<keyword evidence="7" id="KW-1185">Reference proteome</keyword>
<evidence type="ECO:0000256" key="1">
    <source>
        <dbReference type="ARBA" id="ARBA00018601"/>
    </source>
</evidence>
<gene>
    <name evidence="6" type="ORF">VTL71DRAFT_13043</name>
</gene>
<feature type="region of interest" description="Disordered" evidence="4">
    <location>
        <begin position="1"/>
        <end position="42"/>
    </location>
</feature>
<reference evidence="6 7" key="1">
    <citation type="journal article" date="2024" name="Commun. Biol.">
        <title>Comparative genomic analysis of thermophilic fungi reveals convergent evolutionary adaptations and gene losses.</title>
        <authorList>
            <person name="Steindorff A.S."/>
            <person name="Aguilar-Pontes M.V."/>
            <person name="Robinson A.J."/>
            <person name="Andreopoulos B."/>
            <person name="LaButti K."/>
            <person name="Kuo A."/>
            <person name="Mondo S."/>
            <person name="Riley R."/>
            <person name="Otillar R."/>
            <person name="Haridas S."/>
            <person name="Lipzen A."/>
            <person name="Grimwood J."/>
            <person name="Schmutz J."/>
            <person name="Clum A."/>
            <person name="Reid I.D."/>
            <person name="Moisan M.C."/>
            <person name="Butler G."/>
            <person name="Nguyen T.T.M."/>
            <person name="Dewar K."/>
            <person name="Conant G."/>
            <person name="Drula E."/>
            <person name="Henrissat B."/>
            <person name="Hansel C."/>
            <person name="Singer S."/>
            <person name="Hutchinson M.I."/>
            <person name="de Vries R.P."/>
            <person name="Natvig D.O."/>
            <person name="Powell A.J."/>
            <person name="Tsang A."/>
            <person name="Grigoriev I.V."/>
        </authorList>
    </citation>
    <scope>NUCLEOTIDE SEQUENCE [LARGE SCALE GENOMIC DNA]</scope>
    <source>
        <strain evidence="6 7">CBS 494.80</strain>
    </source>
</reference>
<dbReference type="Gene3D" id="3.40.50.1000">
    <property type="entry name" value="HAD superfamily/HAD-like"/>
    <property type="match status" value="1"/>
</dbReference>
<protein>
    <recommendedName>
        <fullName evidence="1">Mannose-1-phosphate guanyltransferase</fullName>
    </recommendedName>
    <alternativeName>
        <fullName evidence="3">GDP-mannose pyrophosphorylase</fullName>
    </alternativeName>
    <alternativeName>
        <fullName evidence="2">GTP-mannose-1-phosphate guanylyltransferase</fullName>
    </alternativeName>
</protein>
<proteinExistence type="predicted"/>
<sequence length="845" mass="93837">MPGLLTLPTVSTDSPDTNTTSIPINIMSSTSPSPQKPKHTPSTALNIIIPIGGIGSRFSKMGYRYPKPLINIIGRPMILRIIDNLSLRKEDTLWMAVNAEVEDQFRIGQLVKKTFPELDFRLLRLKHQTKGASETLYMTTQSMGAEHMGRRTVSLDCDTIYWADILQNIRDMPVQYGAVFYFPDDGNNPVYSYIKTEECAPPSASSPSNTDSITNTNTAAPNLERIIDIREKVAISNKANTGAYVFATAALLHTWAGLNIDSNATRPKDKEVGEYYTSQMIGTMIHDAKLPFLGLPVAKRDFSCVGTPEQLEDLLMQMKFAGGAGGMGGMAGGVKKEIKKRRFCFDLDNTLVGVPAISGDYSTCPPIWKNIRLVQQLHKAGHFIIIQTARRMRTHHGNVGAILREVGPVTFAQLDKYEIPYHDLHFGKPWADVYVDDLAVHANLDTMKEIGWLLDEADPLSLISPTSLPTRPTTPLPNQNTKALIAARDFNTIQIVGDKVIKSSQSEAILGELYFYAHMPTNLLPVFPTVFAVDYFPETGNSTLEMEYRQGLTFTHLLVGRSITEGRLLTLLKALHSIHTTSSTLTQRLPISPALSSKFAQHSVALAGGVNIYANYGTKLRSRYYNNTALYSALGPSAAECFSRLNEFLDTYEAEDRGVHVPIIHGDPVLSNIILSPDDKSVSFIDVRCQLENTLTMEGDIHYDLAKILQSLLGYDHILFMDLDDLPGDGEPLLEECDERILERLQAVFWRFLEEEYAVTVHRKTLLRITASLLFSLIPLHKRKLGPLFLRLAMRTLDMARGLQYKRSASMAAFSGVGLAKRVNADVKTDGLAGSKLIDQGRENN</sequence>
<evidence type="ECO:0000256" key="2">
    <source>
        <dbReference type="ARBA" id="ARBA00030179"/>
    </source>
</evidence>
<evidence type="ECO:0000256" key="3">
    <source>
        <dbReference type="ARBA" id="ARBA00031190"/>
    </source>
</evidence>
<dbReference type="InterPro" id="IPR011009">
    <property type="entry name" value="Kinase-like_dom_sf"/>
</dbReference>
<feature type="domain" description="Nucleotidyl transferase" evidence="5">
    <location>
        <begin position="48"/>
        <end position="271"/>
    </location>
</feature>
<accession>A0ABR4CP61</accession>
<comment type="caution">
    <text evidence="6">The sequence shown here is derived from an EMBL/GenBank/DDBJ whole genome shotgun (WGS) entry which is preliminary data.</text>
</comment>
<evidence type="ECO:0000313" key="6">
    <source>
        <dbReference type="EMBL" id="KAL2071808.1"/>
    </source>
</evidence>
<dbReference type="EMBL" id="JAZHXI010000005">
    <property type="protein sequence ID" value="KAL2071808.1"/>
    <property type="molecule type" value="Genomic_DNA"/>
</dbReference>
<dbReference type="InterPro" id="IPR036412">
    <property type="entry name" value="HAD-like_sf"/>
</dbReference>
<dbReference type="Gene3D" id="3.90.550.10">
    <property type="entry name" value="Spore Coat Polysaccharide Biosynthesis Protein SpsA, Chain A"/>
    <property type="match status" value="1"/>
</dbReference>
<dbReference type="SUPFAM" id="SSF56112">
    <property type="entry name" value="Protein kinase-like (PK-like)"/>
    <property type="match status" value="1"/>
</dbReference>
<dbReference type="Pfam" id="PF00483">
    <property type="entry name" value="NTP_transferase"/>
    <property type="match status" value="1"/>
</dbReference>
<dbReference type="InterPro" id="IPR023214">
    <property type="entry name" value="HAD_sf"/>
</dbReference>
<evidence type="ECO:0000256" key="4">
    <source>
        <dbReference type="SAM" id="MobiDB-lite"/>
    </source>
</evidence>